<dbReference type="PROSITE" id="PS00396">
    <property type="entry name" value="TOPO_IA_1"/>
    <property type="match status" value="1"/>
</dbReference>
<dbReference type="InterPro" id="IPR013826">
    <property type="entry name" value="Topo_IA_cen_sub3"/>
</dbReference>
<dbReference type="InterPro" id="IPR013824">
    <property type="entry name" value="Topo_IA_cen_sub1"/>
</dbReference>
<dbReference type="GO" id="GO:0006310">
    <property type="term" value="P:DNA recombination"/>
    <property type="evidence" value="ECO:0007669"/>
    <property type="project" value="TreeGrafter"/>
</dbReference>
<dbReference type="InterPro" id="IPR006171">
    <property type="entry name" value="TOPRIM_dom"/>
</dbReference>
<proteinExistence type="inferred from homology"/>
<dbReference type="PRINTS" id="PR00417">
    <property type="entry name" value="PRTPISMRASEI"/>
</dbReference>
<dbReference type="PROSITE" id="PS52039">
    <property type="entry name" value="TOPO_IA_2"/>
    <property type="match status" value="1"/>
</dbReference>
<dbReference type="InterPro" id="IPR013497">
    <property type="entry name" value="Topo_IA_cen"/>
</dbReference>
<dbReference type="CDD" id="cd01028">
    <property type="entry name" value="TOPRIM_TopoIA"/>
    <property type="match status" value="1"/>
</dbReference>
<evidence type="ECO:0000256" key="3">
    <source>
        <dbReference type="ARBA" id="ARBA00012891"/>
    </source>
</evidence>
<gene>
    <name evidence="12" type="ORF">Bsb_31</name>
</gene>
<accession>B7U5A8</accession>
<evidence type="ECO:0000313" key="12">
    <source>
        <dbReference type="EMBL" id="ACJ66911.1"/>
    </source>
</evidence>
<evidence type="ECO:0000256" key="4">
    <source>
        <dbReference type="ARBA" id="ARBA00023029"/>
    </source>
</evidence>
<evidence type="ECO:0000256" key="5">
    <source>
        <dbReference type="ARBA" id="ARBA00023125"/>
    </source>
</evidence>
<evidence type="ECO:0000256" key="2">
    <source>
        <dbReference type="ARBA" id="ARBA00009446"/>
    </source>
</evidence>
<evidence type="ECO:0000256" key="7">
    <source>
        <dbReference type="ARBA" id="ARBA00030003"/>
    </source>
</evidence>
<keyword evidence="5" id="KW-0238">DNA-binding</keyword>
<dbReference type="RefSeq" id="WP_172688812.1">
    <property type="nucleotide sequence ID" value="NZ_JARTBI010000012.1"/>
</dbReference>
<dbReference type="Gene3D" id="1.10.290.10">
    <property type="entry name" value="Topoisomerase I, domain 4"/>
    <property type="match status" value="1"/>
</dbReference>
<evidence type="ECO:0000259" key="11">
    <source>
        <dbReference type="PROSITE" id="PS52039"/>
    </source>
</evidence>
<dbReference type="SMART" id="SM00493">
    <property type="entry name" value="TOPRIM"/>
    <property type="match status" value="1"/>
</dbReference>
<dbReference type="SMART" id="SM00436">
    <property type="entry name" value="TOP1Bc"/>
    <property type="match status" value="1"/>
</dbReference>
<dbReference type="GO" id="GO:0006281">
    <property type="term" value="P:DNA repair"/>
    <property type="evidence" value="ECO:0007669"/>
    <property type="project" value="TreeGrafter"/>
</dbReference>
<keyword evidence="12" id="KW-0614">Plasmid</keyword>
<dbReference type="EMBL" id="FJ434456">
    <property type="protein sequence ID" value="ACJ66911.1"/>
    <property type="molecule type" value="Genomic_DNA"/>
</dbReference>
<keyword evidence="6 12" id="KW-0413">Isomerase</keyword>
<comment type="catalytic activity">
    <reaction evidence="1">
        <text>ATP-independent breakage of single-stranded DNA, followed by passage and rejoining.</text>
        <dbReference type="EC" id="5.6.2.1"/>
    </reaction>
</comment>
<dbReference type="GO" id="GO:0003917">
    <property type="term" value="F:DNA topoisomerase type I (single strand cut, ATP-independent) activity"/>
    <property type="evidence" value="ECO:0007669"/>
    <property type="project" value="UniProtKB-EC"/>
</dbReference>
<dbReference type="CDD" id="cd00186">
    <property type="entry name" value="TOP1Ac"/>
    <property type="match status" value="1"/>
</dbReference>
<evidence type="ECO:0000256" key="9">
    <source>
        <dbReference type="ARBA" id="ARBA00032235"/>
    </source>
</evidence>
<dbReference type="AlphaFoldDB" id="B7U5A8"/>
<evidence type="ECO:0000256" key="1">
    <source>
        <dbReference type="ARBA" id="ARBA00000213"/>
    </source>
</evidence>
<dbReference type="InterPro" id="IPR013825">
    <property type="entry name" value="Topo_IA_cen_sub2"/>
</dbReference>
<dbReference type="Pfam" id="PF01131">
    <property type="entry name" value="Topoisom_bac"/>
    <property type="match status" value="1"/>
</dbReference>
<dbReference type="GO" id="GO:0006265">
    <property type="term" value="P:DNA topological change"/>
    <property type="evidence" value="ECO:0007669"/>
    <property type="project" value="InterPro"/>
</dbReference>
<reference evidence="12" key="1">
    <citation type="submission" date="2008-10" db="EMBL/GenBank/DDBJ databases">
        <title>Identification of conjugative transfer genes on the p19 plasmid from the Bacillus subtilis soil strain 19.</title>
        <authorList>
            <person name="Poluektova E."/>
            <person name="Gagarina E."/>
            <person name="Shilovski I."/>
            <person name="Nezametdinova V."/>
            <person name="Prozorov A."/>
            <person name="Rodionova S."/>
        </authorList>
    </citation>
    <scope>NUCLEOTIDE SEQUENCE</scope>
    <source>
        <strain evidence="12">19</strain>
        <plasmid evidence="12">p19</plasmid>
    </source>
</reference>
<dbReference type="GO" id="GO:0003677">
    <property type="term" value="F:DNA binding"/>
    <property type="evidence" value="ECO:0007669"/>
    <property type="project" value="UniProtKB-KW"/>
</dbReference>
<dbReference type="InterPro" id="IPR000380">
    <property type="entry name" value="Topo_IA"/>
</dbReference>
<feature type="domain" description="Topo IA-type catalytic" evidence="11">
    <location>
        <begin position="149"/>
        <end position="574"/>
    </location>
</feature>
<dbReference type="InterPro" id="IPR003601">
    <property type="entry name" value="Topo_IA_2"/>
</dbReference>
<name>B7U5A8_BACIU</name>
<keyword evidence="4" id="KW-0799">Topoisomerase</keyword>
<dbReference type="PANTHER" id="PTHR11390">
    <property type="entry name" value="PROKARYOTIC DNA TOPOISOMERASE"/>
    <property type="match status" value="1"/>
</dbReference>
<dbReference type="SUPFAM" id="SSF56712">
    <property type="entry name" value="Prokaryotic type I DNA topoisomerase"/>
    <property type="match status" value="1"/>
</dbReference>
<dbReference type="Gene3D" id="2.70.20.10">
    <property type="entry name" value="Topoisomerase I, domain 3"/>
    <property type="match status" value="1"/>
</dbReference>
<geneLocation type="plasmid" evidence="12">
    <name>p19</name>
</geneLocation>
<dbReference type="GO" id="GO:0043597">
    <property type="term" value="C:cytoplasmic replication fork"/>
    <property type="evidence" value="ECO:0007669"/>
    <property type="project" value="TreeGrafter"/>
</dbReference>
<organism evidence="12">
    <name type="scientific">Bacillus subtilis</name>
    <dbReference type="NCBI Taxonomy" id="1423"/>
    <lineage>
        <taxon>Bacteria</taxon>
        <taxon>Bacillati</taxon>
        <taxon>Bacillota</taxon>
        <taxon>Bacilli</taxon>
        <taxon>Bacillales</taxon>
        <taxon>Bacillaceae</taxon>
        <taxon>Bacillus</taxon>
    </lineage>
</organism>
<comment type="similarity">
    <text evidence="2">Belongs to the type IA topoisomerase family.</text>
</comment>
<dbReference type="Pfam" id="PF01751">
    <property type="entry name" value="Toprim"/>
    <property type="match status" value="1"/>
</dbReference>
<dbReference type="SMART" id="SM00437">
    <property type="entry name" value="TOP1Ac"/>
    <property type="match status" value="1"/>
</dbReference>
<dbReference type="Gene3D" id="1.10.460.10">
    <property type="entry name" value="Topoisomerase I, domain 2"/>
    <property type="match status" value="1"/>
</dbReference>
<evidence type="ECO:0000256" key="8">
    <source>
        <dbReference type="ARBA" id="ARBA00031985"/>
    </source>
</evidence>
<protein>
    <recommendedName>
        <fullName evidence="3">DNA topoisomerase</fullName>
        <ecNumber evidence="3">5.6.2.1</ecNumber>
    </recommendedName>
    <alternativeName>
        <fullName evidence="10">Omega-protein</fullName>
    </alternativeName>
    <alternativeName>
        <fullName evidence="9">Relaxing enzyme</fullName>
    </alternativeName>
    <alternativeName>
        <fullName evidence="7">Swivelase</fullName>
    </alternativeName>
    <alternativeName>
        <fullName evidence="8">Untwisting enzyme</fullName>
    </alternativeName>
</protein>
<evidence type="ECO:0000256" key="10">
    <source>
        <dbReference type="ARBA" id="ARBA00032877"/>
    </source>
</evidence>
<dbReference type="PANTHER" id="PTHR11390:SF21">
    <property type="entry name" value="DNA TOPOISOMERASE 3-ALPHA"/>
    <property type="match status" value="1"/>
</dbReference>
<evidence type="ECO:0000256" key="6">
    <source>
        <dbReference type="ARBA" id="ARBA00023235"/>
    </source>
</evidence>
<sequence>MKELFVCEKPNQAQDYAAALSGNFEKKNGYFLGEDGKVFTYAFGHLVELKGPEQLNWKSDLDTLPYFEKNMELALIENKKKQYFVIVDLMKKAETVIISTDSGREGEHIFRKIYKLSGLNKPLKRLWVKDNTESGIKKAYSQLRDGSEYEGLAKAGQLRDEADFLVGVNATILATRLSSSRTPISLGRVQTPTLSMIVKRDYTIENFKKVEHFTLSASVKKQGIGNFELLLEKDQQLTKADAESILTALGNRVGLRFDEKIEKEKPKHLFDLTSLQIEMNKKVGWSAKKTLDILQGLYEKHKVVTYPRTSSKFVASTEEFPALLEQHKDQPLIAHILENKYEIEKTFVNPGKVTDHEAIIITKQKPKILGKEEELLYDVIFKRFVAAFYPPAVYQKTSAEFSDGEHVFKSNEKVLIEKGWRSIYDAEIQKPILKDINLDDIDDYELKRKETKPPKRYDEGTLLNDMENAHKFVSEAKDKKLIKEAGIGTSATRADIIEVLCKRNFVERQTVKDKEVLVSTPLGRSVISMMPEDFLLYSPKMTAIFESMLGDVEENNLSPSEFYAELENLVYGIAKQIRENIKSLESETEKEVIANCPNCGREMYENQKAYSCSGYQDGCKTVLWKNGLEKLGKKSIGKAEAKKLLAGESIKVKLKSKAGNPYEKRVIFNKEKYWVEFCEEEDPTEKEVIANCPNCGREMYENQKAYSCSGYQDGCKTALWKNGLEKMGKKKIGKTEAKKLLAGNRVKVKLNSKKTGKSYEKEVIFNKEKNWIVFAD</sequence>
<dbReference type="InterPro" id="IPR023405">
    <property type="entry name" value="Topo_IA_core_domain"/>
</dbReference>
<dbReference type="InterPro" id="IPR023406">
    <property type="entry name" value="Topo_IA_AS"/>
</dbReference>
<dbReference type="Gene3D" id="3.40.50.140">
    <property type="match status" value="1"/>
</dbReference>
<dbReference type="InterPro" id="IPR003602">
    <property type="entry name" value="Topo_IA_DNA-bd_dom"/>
</dbReference>
<dbReference type="EC" id="5.6.2.1" evidence="3"/>